<proteinExistence type="predicted"/>
<reference evidence="1" key="1">
    <citation type="submission" date="2024-07" db="EMBL/GenBank/DDBJ databases">
        <title>Complete genome sequences of cellulolytic bacteria, Kitasatospora sp. CMC57 and Streptomyces sp. CMC78, isolated from Japanese agricultural soil.</title>
        <authorList>
            <person name="Hashimoto T."/>
            <person name="Ito M."/>
            <person name="Iwamoto M."/>
            <person name="Fukahori D."/>
            <person name="Shoda T."/>
            <person name="Sakoda M."/>
            <person name="Morohoshi T."/>
            <person name="Mitsuboshi M."/>
            <person name="Nishizawa T."/>
        </authorList>
    </citation>
    <scope>NUCLEOTIDE SEQUENCE</scope>
    <source>
        <strain evidence="1">CMC57</strain>
        <plasmid evidence="1">pCMC57_01</plasmid>
    </source>
</reference>
<dbReference type="AlphaFoldDB" id="A0AB33K9I4"/>
<organism evidence="1">
    <name type="scientific">Kitasatospora sp. CMC57</name>
    <dbReference type="NCBI Taxonomy" id="3231513"/>
    <lineage>
        <taxon>Bacteria</taxon>
        <taxon>Bacillati</taxon>
        <taxon>Actinomycetota</taxon>
        <taxon>Actinomycetes</taxon>
        <taxon>Kitasatosporales</taxon>
        <taxon>Streptomycetaceae</taxon>
        <taxon>Kitasatospora</taxon>
    </lineage>
</organism>
<evidence type="ECO:0000313" key="1">
    <source>
        <dbReference type="EMBL" id="BFP50139.1"/>
    </source>
</evidence>
<gene>
    <name evidence="1" type="ORF">KCMC57_65070</name>
</gene>
<dbReference type="KEGG" id="kic:KCMC57_65070"/>
<accession>A0AB33K9I4</accession>
<name>A0AB33K9I4_9ACTN</name>
<dbReference type="RefSeq" id="WP_407992375.1">
    <property type="nucleotide sequence ID" value="NZ_AP035882.1"/>
</dbReference>
<keyword evidence="1" id="KW-0614">Plasmid</keyword>
<sequence length="309" mass="34632">MTVDKNAKRAARELAELEQISYTAARRRLTTQPEQVTTPVHRITVAAPCPVGCDGTSHSEFACRRWTAADAKDVASWQVREAAGLPTGRAWSVERRCNRSASAMTDHRWALALIYAMLTDQHPELRPDDAALRAAVEADDLAAVDALMDPLDRAVRRLVTEDPEQWWNVAKPRLDAYVEAVETDDRWPQTWVEAEYANRLAQLTARWQRAWTEYRNWNGYPDQDGVPWYSLRGEMDSFLTSRAGGHAPGTRVRLANGRLAVVWAPVWTETGAPTAYRVRLLKPAPPGSMLDLVIDTFSDETHPAADCLA</sequence>
<geneLocation type="plasmid" evidence="1">
    <name>pCMC57_01</name>
</geneLocation>
<dbReference type="EMBL" id="AP035882">
    <property type="protein sequence ID" value="BFP50139.1"/>
    <property type="molecule type" value="Genomic_DNA"/>
</dbReference>
<protein>
    <submittedName>
        <fullName evidence="1">Uncharacterized protein</fullName>
    </submittedName>
</protein>